<name>A0ABT1CRQ4_9HYPH</name>
<accession>A0ABT1CRQ4</accession>
<dbReference type="InterPro" id="IPR036390">
    <property type="entry name" value="WH_DNA-bd_sf"/>
</dbReference>
<comment type="caution">
    <text evidence="1">The sequence shown here is derived from an EMBL/GenBank/DDBJ whole genome shotgun (WGS) entry which is preliminary data.</text>
</comment>
<keyword evidence="2" id="KW-1185">Reference proteome</keyword>
<proteinExistence type="predicted"/>
<sequence length="108" mass="11875">MIRDLTRLTSIIEEFRKMDAEMQMQTAMAFLLIAKNEGCTVKELGSWLGLSGAAASRNVAALSDVHRKGRSGHNVIVAKVDLDDRRSRKLHLTPKGKAILNTLMAQVG</sequence>
<dbReference type="Proteomes" id="UP001320715">
    <property type="component" value="Unassembled WGS sequence"/>
</dbReference>
<dbReference type="Gene3D" id="1.10.10.10">
    <property type="entry name" value="Winged helix-like DNA-binding domain superfamily/Winged helix DNA-binding domain"/>
    <property type="match status" value="1"/>
</dbReference>
<evidence type="ECO:0000313" key="2">
    <source>
        <dbReference type="Proteomes" id="UP001320715"/>
    </source>
</evidence>
<gene>
    <name evidence="1" type="ORF">GTW23_11865</name>
</gene>
<dbReference type="EMBL" id="JAAAML010000002">
    <property type="protein sequence ID" value="MCO6408874.1"/>
    <property type="molecule type" value="Genomic_DNA"/>
</dbReference>
<organism evidence="1 2">
    <name type="scientific">Hoeflea alexandrii</name>
    <dbReference type="NCBI Taxonomy" id="288436"/>
    <lineage>
        <taxon>Bacteria</taxon>
        <taxon>Pseudomonadati</taxon>
        <taxon>Pseudomonadota</taxon>
        <taxon>Alphaproteobacteria</taxon>
        <taxon>Hyphomicrobiales</taxon>
        <taxon>Rhizobiaceae</taxon>
        <taxon>Hoeflea</taxon>
    </lineage>
</organism>
<protein>
    <submittedName>
        <fullName evidence="1">MarR family transcriptional regulator</fullName>
    </submittedName>
</protein>
<dbReference type="SUPFAM" id="SSF46785">
    <property type="entry name" value="Winged helix' DNA-binding domain"/>
    <property type="match status" value="1"/>
</dbReference>
<evidence type="ECO:0000313" key="1">
    <source>
        <dbReference type="EMBL" id="MCO6408874.1"/>
    </source>
</evidence>
<dbReference type="RefSeq" id="WP_252915927.1">
    <property type="nucleotide sequence ID" value="NZ_JAAAML010000002.1"/>
</dbReference>
<reference evidence="1 2" key="1">
    <citation type="submission" date="2020-01" db="EMBL/GenBank/DDBJ databases">
        <title>Genomes of bacteria type strains.</title>
        <authorList>
            <person name="Chen J."/>
            <person name="Zhu S."/>
            <person name="Yang J."/>
        </authorList>
    </citation>
    <scope>NUCLEOTIDE SEQUENCE [LARGE SCALE GENOMIC DNA]</scope>
    <source>
        <strain evidence="1 2">DSM 16655</strain>
    </source>
</reference>
<dbReference type="InterPro" id="IPR036388">
    <property type="entry name" value="WH-like_DNA-bd_sf"/>
</dbReference>